<reference evidence="2 3" key="2">
    <citation type="submission" date="2020-03" db="EMBL/GenBank/DDBJ databases">
        <title>Kangsaoukella pontilimi gen. nov., sp. nov., a new member of the family Rhodobacteraceae isolated from a tidal mudflat.</title>
        <authorList>
            <person name="Kim I.S."/>
        </authorList>
    </citation>
    <scope>NUCLEOTIDE SEQUENCE [LARGE SCALE GENOMIC DNA]</scope>
    <source>
        <strain evidence="2 3">GH1-50</strain>
    </source>
</reference>
<sequence length="65" mass="6759">MQRLVLAALFVVAVVAIGAVLARGAARLFEASGDDTARATGNAMQRTAFFLLLVVMIYAVMTGAS</sequence>
<reference evidence="2 3" key="1">
    <citation type="submission" date="2019-12" db="EMBL/GenBank/DDBJ databases">
        <authorList>
            <person name="Lee S.D."/>
        </authorList>
    </citation>
    <scope>NUCLEOTIDE SEQUENCE [LARGE SCALE GENOMIC DNA]</scope>
    <source>
        <strain evidence="2 3">GH1-50</strain>
    </source>
</reference>
<keyword evidence="1" id="KW-1133">Transmembrane helix</keyword>
<evidence type="ECO:0000256" key="1">
    <source>
        <dbReference type="SAM" id="Phobius"/>
    </source>
</evidence>
<dbReference type="RefSeq" id="WP_160762407.1">
    <property type="nucleotide sequence ID" value="NZ_WUPT01000001.1"/>
</dbReference>
<gene>
    <name evidence="2" type="ORF">GQ651_01295</name>
</gene>
<evidence type="ECO:0000313" key="3">
    <source>
        <dbReference type="Proteomes" id="UP000480350"/>
    </source>
</evidence>
<feature type="transmembrane region" description="Helical" evidence="1">
    <location>
        <begin position="46"/>
        <end position="64"/>
    </location>
</feature>
<name>A0A7C9M864_9RHOB</name>
<organism evidence="2 3">
    <name type="scientific">Kangsaoukella pontilimi</name>
    <dbReference type="NCBI Taxonomy" id="2691042"/>
    <lineage>
        <taxon>Bacteria</taxon>
        <taxon>Pseudomonadati</taxon>
        <taxon>Pseudomonadota</taxon>
        <taxon>Alphaproteobacteria</taxon>
        <taxon>Rhodobacterales</taxon>
        <taxon>Paracoccaceae</taxon>
        <taxon>Kangsaoukella</taxon>
    </lineage>
</organism>
<keyword evidence="1" id="KW-0812">Transmembrane</keyword>
<dbReference type="EMBL" id="WUPT01000001">
    <property type="protein sequence ID" value="MXQ06473.1"/>
    <property type="molecule type" value="Genomic_DNA"/>
</dbReference>
<evidence type="ECO:0000313" key="2">
    <source>
        <dbReference type="EMBL" id="MXQ06473.1"/>
    </source>
</evidence>
<keyword evidence="3" id="KW-1185">Reference proteome</keyword>
<dbReference type="AlphaFoldDB" id="A0A7C9M864"/>
<keyword evidence="1" id="KW-0472">Membrane</keyword>
<proteinExistence type="predicted"/>
<comment type="caution">
    <text evidence="2">The sequence shown here is derived from an EMBL/GenBank/DDBJ whole genome shotgun (WGS) entry which is preliminary data.</text>
</comment>
<accession>A0A7C9M864</accession>
<protein>
    <submittedName>
        <fullName evidence="2">Uncharacterized protein</fullName>
    </submittedName>
</protein>
<dbReference type="Proteomes" id="UP000480350">
    <property type="component" value="Unassembled WGS sequence"/>
</dbReference>